<evidence type="ECO:0000313" key="7">
    <source>
        <dbReference type="Proteomes" id="UP000835052"/>
    </source>
</evidence>
<proteinExistence type="predicted"/>
<dbReference type="PANTHER" id="PTHR21676:SF6">
    <property type="entry name" value="PROTEIN STUM"/>
    <property type="match status" value="1"/>
</dbReference>
<evidence type="ECO:0000256" key="2">
    <source>
        <dbReference type="ARBA" id="ARBA00022692"/>
    </source>
</evidence>
<dbReference type="AlphaFoldDB" id="A0A8S1H9R9"/>
<dbReference type="Proteomes" id="UP000835052">
    <property type="component" value="Unassembled WGS sequence"/>
</dbReference>
<gene>
    <name evidence="6" type="ORF">CAUJ_LOCUS8103</name>
</gene>
<accession>A0A8S1H9R9</accession>
<name>A0A8S1H9R9_9PELO</name>
<protein>
    <submittedName>
        <fullName evidence="6">Uncharacterized protein</fullName>
    </submittedName>
</protein>
<comment type="caution">
    <text evidence="6">The sequence shown here is derived from an EMBL/GenBank/DDBJ whole genome shotgun (WGS) entry which is preliminary data.</text>
</comment>
<evidence type="ECO:0000256" key="5">
    <source>
        <dbReference type="SAM" id="Phobius"/>
    </source>
</evidence>
<evidence type="ECO:0000256" key="1">
    <source>
        <dbReference type="ARBA" id="ARBA00004141"/>
    </source>
</evidence>
<keyword evidence="4 5" id="KW-0472">Membrane</keyword>
<sequence>MRNNQAEPQVEAENQVELTVTSTGFKEHLYSVMEFDEEPQAKTDVERISISIVTKHGRFRRAIPRMPIALAVFCCFCNVFIPGLGTFLSALSILCCADPRGGSKLNSMGINLLAALLQLLTCPLVVGFVWSVIWGVLFIQIARKWFISDIDSRYHALDCCVCSRW</sequence>
<dbReference type="PANTHER" id="PTHR21676">
    <property type="entry name" value="PROTEIN STUM"/>
    <property type="match status" value="1"/>
</dbReference>
<dbReference type="Pfam" id="PF15795">
    <property type="entry name" value="Spec3"/>
    <property type="match status" value="1"/>
</dbReference>
<dbReference type="GO" id="GO:0042330">
    <property type="term" value="P:taxis"/>
    <property type="evidence" value="ECO:0007669"/>
    <property type="project" value="TreeGrafter"/>
</dbReference>
<dbReference type="GO" id="GO:0050954">
    <property type="term" value="P:sensory perception of mechanical stimulus"/>
    <property type="evidence" value="ECO:0007669"/>
    <property type="project" value="TreeGrafter"/>
</dbReference>
<evidence type="ECO:0000256" key="4">
    <source>
        <dbReference type="ARBA" id="ARBA00023136"/>
    </source>
</evidence>
<dbReference type="EMBL" id="CAJGYM010000026">
    <property type="protein sequence ID" value="CAD6192184.1"/>
    <property type="molecule type" value="Genomic_DNA"/>
</dbReference>
<reference evidence="6" key="1">
    <citation type="submission" date="2020-10" db="EMBL/GenBank/DDBJ databases">
        <authorList>
            <person name="Kikuchi T."/>
        </authorList>
    </citation>
    <scope>NUCLEOTIDE SEQUENCE</scope>
    <source>
        <strain evidence="6">NKZ352</strain>
    </source>
</reference>
<evidence type="ECO:0000313" key="6">
    <source>
        <dbReference type="EMBL" id="CAD6192184.1"/>
    </source>
</evidence>
<evidence type="ECO:0000256" key="3">
    <source>
        <dbReference type="ARBA" id="ARBA00022989"/>
    </source>
</evidence>
<keyword evidence="2 5" id="KW-0812">Transmembrane</keyword>
<feature type="transmembrane region" description="Helical" evidence="5">
    <location>
        <begin position="114"/>
        <end position="139"/>
    </location>
</feature>
<comment type="subcellular location">
    <subcellularLocation>
        <location evidence="1">Membrane</location>
        <topology evidence="1">Multi-pass membrane protein</topology>
    </subcellularLocation>
</comment>
<dbReference type="OrthoDB" id="361532at2759"/>
<dbReference type="GO" id="GO:0071683">
    <property type="term" value="C:sensory dendrite"/>
    <property type="evidence" value="ECO:0007669"/>
    <property type="project" value="TreeGrafter"/>
</dbReference>
<organism evidence="6 7">
    <name type="scientific">Caenorhabditis auriculariae</name>
    <dbReference type="NCBI Taxonomy" id="2777116"/>
    <lineage>
        <taxon>Eukaryota</taxon>
        <taxon>Metazoa</taxon>
        <taxon>Ecdysozoa</taxon>
        <taxon>Nematoda</taxon>
        <taxon>Chromadorea</taxon>
        <taxon>Rhabditida</taxon>
        <taxon>Rhabditina</taxon>
        <taxon>Rhabditomorpha</taxon>
        <taxon>Rhabditoidea</taxon>
        <taxon>Rhabditidae</taxon>
        <taxon>Peloderinae</taxon>
        <taxon>Caenorhabditis</taxon>
    </lineage>
</organism>
<feature type="transmembrane region" description="Helical" evidence="5">
    <location>
        <begin position="68"/>
        <end position="94"/>
    </location>
</feature>
<dbReference type="InterPro" id="IPR026673">
    <property type="entry name" value="SPEC3/Stum"/>
</dbReference>
<keyword evidence="7" id="KW-1185">Reference proteome</keyword>
<dbReference type="GO" id="GO:0016020">
    <property type="term" value="C:membrane"/>
    <property type="evidence" value="ECO:0007669"/>
    <property type="project" value="UniProtKB-SubCell"/>
</dbReference>
<dbReference type="GO" id="GO:0019230">
    <property type="term" value="P:proprioception"/>
    <property type="evidence" value="ECO:0007669"/>
    <property type="project" value="TreeGrafter"/>
</dbReference>
<keyword evidence="3 5" id="KW-1133">Transmembrane helix</keyword>